<reference evidence="1" key="1">
    <citation type="journal article" date="2021" name="ISME J.">
        <title>Genomic evolution of the class Acidithiobacillia: deep-branching Proteobacteria living in extreme acidic conditions.</title>
        <authorList>
            <person name="Moya-Beltran A."/>
            <person name="Beard S."/>
            <person name="Rojas-Villalobos C."/>
            <person name="Issotta F."/>
            <person name="Gallardo Y."/>
            <person name="Ulloa R."/>
            <person name="Giaveno A."/>
            <person name="Degli Esposti M."/>
            <person name="Johnson D.B."/>
            <person name="Quatrini R."/>
        </authorList>
    </citation>
    <scope>NUCLEOTIDE SEQUENCE</scope>
    <source>
        <strain evidence="1">DSM 583</strain>
    </source>
</reference>
<dbReference type="Proteomes" id="UP000887300">
    <property type="component" value="Unassembled WGS sequence"/>
</dbReference>
<dbReference type="AlphaFoldDB" id="A0A8X8GD87"/>
<name>A0A8X8GD87_ACIFI</name>
<comment type="caution">
    <text evidence="1">The sequence shown here is derived from an EMBL/GenBank/DDBJ whole genome shotgun (WGS) entry which is preliminary data.</text>
</comment>
<dbReference type="EMBL" id="JABBHS010000466">
    <property type="protein sequence ID" value="MBU2724528.1"/>
    <property type="molecule type" value="Genomic_DNA"/>
</dbReference>
<gene>
    <name evidence="1" type="ORF">HF568_15335</name>
</gene>
<evidence type="ECO:0000313" key="1">
    <source>
        <dbReference type="EMBL" id="MBU2724528.1"/>
    </source>
</evidence>
<evidence type="ECO:0000313" key="2">
    <source>
        <dbReference type="Proteomes" id="UP000887300"/>
    </source>
</evidence>
<dbReference type="RefSeq" id="WP_126604374.1">
    <property type="nucleotide sequence ID" value="NZ_AP018795.1"/>
</dbReference>
<accession>A0A8X8GD87</accession>
<sequence length="92" mass="10364">MAAVNDCIAGKIGKRFDLDMTVREPSGEGFRAQMERLLPQTQHDKVFGKAGYEKYFENTVSGLLYSLQKELEFDAQKIPRVPLGKKKCGPEL</sequence>
<protein>
    <submittedName>
        <fullName evidence="1">Uncharacterized protein</fullName>
    </submittedName>
</protein>
<organism evidence="1 2">
    <name type="scientific">Acidithiobacillus ferridurans</name>
    <dbReference type="NCBI Taxonomy" id="1232575"/>
    <lineage>
        <taxon>Bacteria</taxon>
        <taxon>Pseudomonadati</taxon>
        <taxon>Pseudomonadota</taxon>
        <taxon>Acidithiobacillia</taxon>
        <taxon>Acidithiobacillales</taxon>
        <taxon>Acidithiobacillaceae</taxon>
        <taxon>Acidithiobacillus</taxon>
    </lineage>
</organism>
<proteinExistence type="predicted"/>